<dbReference type="Proteomes" id="UP000091956">
    <property type="component" value="Unassembled WGS sequence"/>
</dbReference>
<dbReference type="EMBL" id="KV460221">
    <property type="protein sequence ID" value="OBT97674.1"/>
    <property type="molecule type" value="Genomic_DNA"/>
</dbReference>
<protein>
    <submittedName>
        <fullName evidence="1">Uncharacterized protein</fullName>
    </submittedName>
</protein>
<reference evidence="1 2" key="1">
    <citation type="submission" date="2016-03" db="EMBL/GenBank/DDBJ databases">
        <title>Comparative genomics of Pseudogymnoascus destructans, the fungus causing white-nose syndrome of bats.</title>
        <authorList>
            <person name="Palmer J.M."/>
            <person name="Drees K.P."/>
            <person name="Foster J.T."/>
            <person name="Lindner D.L."/>
        </authorList>
    </citation>
    <scope>NUCLEOTIDE SEQUENCE [LARGE SCALE GENOMIC DNA]</scope>
    <source>
        <strain evidence="1 2">UAMH 10579</strain>
    </source>
</reference>
<evidence type="ECO:0000313" key="2">
    <source>
        <dbReference type="Proteomes" id="UP000091956"/>
    </source>
</evidence>
<gene>
    <name evidence="1" type="ORF">VE01_04596</name>
</gene>
<name>A0A1B8GPD0_9PEZI</name>
<organism evidence="1 2">
    <name type="scientific">Pseudogymnoascus verrucosus</name>
    <dbReference type="NCBI Taxonomy" id="342668"/>
    <lineage>
        <taxon>Eukaryota</taxon>
        <taxon>Fungi</taxon>
        <taxon>Dikarya</taxon>
        <taxon>Ascomycota</taxon>
        <taxon>Pezizomycotina</taxon>
        <taxon>Leotiomycetes</taxon>
        <taxon>Thelebolales</taxon>
        <taxon>Thelebolaceae</taxon>
        <taxon>Pseudogymnoascus</taxon>
    </lineage>
</organism>
<dbReference type="RefSeq" id="XP_018131407.1">
    <property type="nucleotide sequence ID" value="XM_018274067.2"/>
</dbReference>
<dbReference type="AlphaFoldDB" id="A0A1B8GPD0"/>
<reference evidence="2" key="2">
    <citation type="journal article" date="2018" name="Nat. Commun.">
        <title>Extreme sensitivity to ultraviolet light in the fungal pathogen causing white-nose syndrome of bats.</title>
        <authorList>
            <person name="Palmer J.M."/>
            <person name="Drees K.P."/>
            <person name="Foster J.T."/>
            <person name="Lindner D.L."/>
        </authorList>
    </citation>
    <scope>NUCLEOTIDE SEQUENCE [LARGE SCALE GENOMIC DNA]</scope>
    <source>
        <strain evidence="2">UAMH 10579</strain>
    </source>
</reference>
<sequence length="96" mass="10180">MIEPMARTAERMPKVIVWIVAEESEEGLEKMEGVAVGVVSRRVGTGVGEVVEDMELRVGRSSVSEEVEDMASDMLLDIGGNVGMPYLDPGNNGAGG</sequence>
<evidence type="ECO:0000313" key="1">
    <source>
        <dbReference type="EMBL" id="OBT97674.1"/>
    </source>
</evidence>
<keyword evidence="2" id="KW-1185">Reference proteome</keyword>
<proteinExistence type="predicted"/>
<dbReference type="GeneID" id="28837982"/>
<accession>A0A1B8GPD0</accession>